<sequence>MKDAASAILSFCTVHENKAKFIAMGAVKKINDGILVDELLGILAVLSTHKDTIFELGGLRTIRGLFRIIRNSSSKRAIENCAAILYNMYWKNRILLEMIKAEEIQEGTLTSARRLRAERQVMASLQDLVLLL</sequence>
<dbReference type="PANTHER" id="PTHR23315:SF265">
    <property type="entry name" value="U-BOX DOMAIN-CONTAINING PROTEIN 46-RELATED"/>
    <property type="match status" value="1"/>
</dbReference>
<dbReference type="InterPro" id="IPR011989">
    <property type="entry name" value="ARM-like"/>
</dbReference>
<keyword evidence="1" id="KW-0833">Ubl conjugation pathway</keyword>
<name>A0A5B6VVP9_9ROSI</name>
<accession>A0A5B6VVP9</accession>
<protein>
    <submittedName>
        <fullName evidence="2">U-box domain-containing protein 9</fullName>
    </submittedName>
</protein>
<evidence type="ECO:0000313" key="3">
    <source>
        <dbReference type="Proteomes" id="UP000325315"/>
    </source>
</evidence>
<organism evidence="2 3">
    <name type="scientific">Gossypium australe</name>
    <dbReference type="NCBI Taxonomy" id="47621"/>
    <lineage>
        <taxon>Eukaryota</taxon>
        <taxon>Viridiplantae</taxon>
        <taxon>Streptophyta</taxon>
        <taxon>Embryophyta</taxon>
        <taxon>Tracheophyta</taxon>
        <taxon>Spermatophyta</taxon>
        <taxon>Magnoliopsida</taxon>
        <taxon>eudicotyledons</taxon>
        <taxon>Gunneridae</taxon>
        <taxon>Pentapetalae</taxon>
        <taxon>rosids</taxon>
        <taxon>malvids</taxon>
        <taxon>Malvales</taxon>
        <taxon>Malvaceae</taxon>
        <taxon>Malvoideae</taxon>
        <taxon>Gossypium</taxon>
    </lineage>
</organism>
<evidence type="ECO:0000313" key="2">
    <source>
        <dbReference type="EMBL" id="KAA3473002.1"/>
    </source>
</evidence>
<dbReference type="OrthoDB" id="10624936at2759"/>
<keyword evidence="3" id="KW-1185">Reference proteome</keyword>
<dbReference type="InterPro" id="IPR016024">
    <property type="entry name" value="ARM-type_fold"/>
</dbReference>
<comment type="caution">
    <text evidence="2">The sequence shown here is derived from an EMBL/GenBank/DDBJ whole genome shotgun (WGS) entry which is preliminary data.</text>
</comment>
<dbReference type="Gene3D" id="1.25.10.10">
    <property type="entry name" value="Leucine-rich Repeat Variant"/>
    <property type="match status" value="1"/>
</dbReference>
<reference evidence="3" key="1">
    <citation type="journal article" date="2019" name="Plant Biotechnol. J.">
        <title>Genome sequencing of the Australian wild diploid species Gossypium australe highlights disease resistance and delayed gland morphogenesis.</title>
        <authorList>
            <person name="Cai Y."/>
            <person name="Cai X."/>
            <person name="Wang Q."/>
            <person name="Wang P."/>
            <person name="Zhang Y."/>
            <person name="Cai C."/>
            <person name="Xu Y."/>
            <person name="Wang K."/>
            <person name="Zhou Z."/>
            <person name="Wang C."/>
            <person name="Geng S."/>
            <person name="Li B."/>
            <person name="Dong Q."/>
            <person name="Hou Y."/>
            <person name="Wang H."/>
            <person name="Ai P."/>
            <person name="Liu Z."/>
            <person name="Yi F."/>
            <person name="Sun M."/>
            <person name="An G."/>
            <person name="Cheng J."/>
            <person name="Zhang Y."/>
            <person name="Shi Q."/>
            <person name="Xie Y."/>
            <person name="Shi X."/>
            <person name="Chang Y."/>
            <person name="Huang F."/>
            <person name="Chen Y."/>
            <person name="Hong S."/>
            <person name="Mi L."/>
            <person name="Sun Q."/>
            <person name="Zhang L."/>
            <person name="Zhou B."/>
            <person name="Peng R."/>
            <person name="Zhang X."/>
            <person name="Liu F."/>
        </authorList>
    </citation>
    <scope>NUCLEOTIDE SEQUENCE [LARGE SCALE GENOMIC DNA]</scope>
    <source>
        <strain evidence="3">cv. PA1801</strain>
    </source>
</reference>
<dbReference type="AlphaFoldDB" id="A0A5B6VVP9"/>
<evidence type="ECO:0000256" key="1">
    <source>
        <dbReference type="ARBA" id="ARBA00022786"/>
    </source>
</evidence>
<dbReference type="SUPFAM" id="SSF48371">
    <property type="entry name" value="ARM repeat"/>
    <property type="match status" value="1"/>
</dbReference>
<proteinExistence type="predicted"/>
<dbReference type="PANTHER" id="PTHR23315">
    <property type="entry name" value="U BOX DOMAIN-CONTAINING"/>
    <property type="match status" value="1"/>
</dbReference>
<dbReference type="EMBL" id="SMMG02000005">
    <property type="protein sequence ID" value="KAA3473002.1"/>
    <property type="molecule type" value="Genomic_DNA"/>
</dbReference>
<gene>
    <name evidence="2" type="ORF">EPI10_023416</name>
</gene>
<dbReference type="Proteomes" id="UP000325315">
    <property type="component" value="Unassembled WGS sequence"/>
</dbReference>